<dbReference type="AlphaFoldDB" id="A0A7Z0D457"/>
<feature type="compositionally biased region" description="Polar residues" evidence="1">
    <location>
        <begin position="212"/>
        <end position="222"/>
    </location>
</feature>
<sequence length="242" mass="25253">MTSASTSLPRPTRRSPGGTRACSYNHSGPAWAGGSPPTTRGMPAASIGRSIVTGASNSSPTTTAPRNYLLMVRPIHSAPCSTNSTALPVPDATTPRWRHKSADYTSRCPCLPSLGGTIRATSKDTGQSPHPWPAGSLPGRPRGSGSSPTRPPAELSTPTRRNTGRTPHSALLSEPETAPAGSPAATHPPPPAKSTSPHRRAAGDTPRRPINQPATTANNGETPGQHAYRADSKYRRTASTRR</sequence>
<proteinExistence type="predicted"/>
<organism evidence="2 3">
    <name type="scientific">Spelaeicoccus albus</name>
    <dbReference type="NCBI Taxonomy" id="1280376"/>
    <lineage>
        <taxon>Bacteria</taxon>
        <taxon>Bacillati</taxon>
        <taxon>Actinomycetota</taxon>
        <taxon>Actinomycetes</taxon>
        <taxon>Micrococcales</taxon>
        <taxon>Brevibacteriaceae</taxon>
        <taxon>Spelaeicoccus</taxon>
    </lineage>
</organism>
<dbReference type="EMBL" id="JACBZP010000001">
    <property type="protein sequence ID" value="NYI68476.1"/>
    <property type="molecule type" value="Genomic_DNA"/>
</dbReference>
<feature type="compositionally biased region" description="Polar residues" evidence="1">
    <location>
        <begin position="156"/>
        <end position="166"/>
    </location>
</feature>
<dbReference type="Proteomes" id="UP000539111">
    <property type="component" value="Unassembled WGS sequence"/>
</dbReference>
<keyword evidence="3" id="KW-1185">Reference proteome</keyword>
<feature type="compositionally biased region" description="Polar residues" evidence="1">
    <location>
        <begin position="119"/>
        <end position="128"/>
    </location>
</feature>
<name>A0A7Z0D457_9MICO</name>
<feature type="region of interest" description="Disordered" evidence="1">
    <location>
        <begin position="1"/>
        <end position="44"/>
    </location>
</feature>
<accession>A0A7Z0D457</accession>
<evidence type="ECO:0000256" key="1">
    <source>
        <dbReference type="SAM" id="MobiDB-lite"/>
    </source>
</evidence>
<evidence type="ECO:0000313" key="3">
    <source>
        <dbReference type="Proteomes" id="UP000539111"/>
    </source>
</evidence>
<reference evidence="2 3" key="1">
    <citation type="submission" date="2020-07" db="EMBL/GenBank/DDBJ databases">
        <title>Sequencing the genomes of 1000 actinobacteria strains.</title>
        <authorList>
            <person name="Klenk H.-P."/>
        </authorList>
    </citation>
    <scope>NUCLEOTIDE SEQUENCE [LARGE SCALE GENOMIC DNA]</scope>
    <source>
        <strain evidence="2 3">DSM 26341</strain>
    </source>
</reference>
<feature type="region of interest" description="Disordered" evidence="1">
    <location>
        <begin position="86"/>
        <end position="242"/>
    </location>
</feature>
<evidence type="ECO:0000313" key="2">
    <source>
        <dbReference type="EMBL" id="NYI68476.1"/>
    </source>
</evidence>
<comment type="caution">
    <text evidence="2">The sequence shown here is derived from an EMBL/GenBank/DDBJ whole genome shotgun (WGS) entry which is preliminary data.</text>
</comment>
<gene>
    <name evidence="2" type="ORF">BJY26_002782</name>
</gene>
<protein>
    <submittedName>
        <fullName evidence="2">Uncharacterized protein</fullName>
    </submittedName>
</protein>
<feature type="compositionally biased region" description="Low complexity" evidence="1">
    <location>
        <begin position="1"/>
        <end position="21"/>
    </location>
</feature>
<feature type="compositionally biased region" description="Low complexity" evidence="1">
    <location>
        <begin position="133"/>
        <end position="148"/>
    </location>
</feature>